<protein>
    <recommendedName>
        <fullName evidence="3">Tetratricopeptide repeat protein</fullName>
    </recommendedName>
</protein>
<dbReference type="KEGG" id="emo:DM558_12055"/>
<accession>A0A3S9XGM5</accession>
<sequence length="769" mass="87531">MDIWDWVFRLENDLEEAGHEHASKLIEQLTTEILEMNIGKAEALIPEAIALSRSLKNPWLEVFFRHWEMRNRIGNKSEGESVLAEVVSLFEFAHRDETITCPQTVCVTQDLSACYANIDGPAWVEERKAVCNETFERIDPSWSCFHCLSCEYADALLDEGKPEEALDYLKAQGEKITTFGEEVSEAIRTFEVHALLRLNQPEKALAILEKCEAEVDGYDWPVSKQDRHILKAHTLALLGRVDESWEILPAWNDVAPRYYLSWVRTVNALLNKEPEKNTWSLGSAIQAVLTHFVEVGAHRRCIEVAEVQIKLALARGSVWTAKKALVIAHEALPKLRAPLGADKLLAALSTEVEHHSAQASLPVPAEALLAWLNDQASQNEEAGRNPEQELELLMLAVEERPNDEQLIDITVSALQACSATKEAEALLWRYIENNHEQESDLAYQLLGLLIRGNKLAELERLANYYTDTQPTIALWCRIQQAYHQSNYDEAKQRCLEMYEIVPSYLGAPRVLVAIAVQEDNFAEAEKWQQIIVDKITDDSTSDVWDLLTYSCANQNWFLARSIAKQLEITLESTGGVINEDWGWIRVEVVEENEKIEYLARCTGPVTAVIKEPAHPSKQQRVDDKVVFDAAQLAPVPEDEEERKYFIPLYRMVKTLKQGNFGRTWFVDGVYPGEEMFKAFEDIIDAKGWRIWVNSNQNYQVTDQFDLDETPLPAVFFSITAPKSVSSAEIHQLLEEVTADWVHPVHWLRLAEEVGVSIDEHQEIITRYGL</sequence>
<keyword evidence="2" id="KW-1185">Reference proteome</keyword>
<name>A0A3S9XGM5_9GAMM</name>
<gene>
    <name evidence="1" type="ORF">DM558_12055</name>
</gene>
<dbReference type="InterPro" id="IPR011990">
    <property type="entry name" value="TPR-like_helical_dom_sf"/>
</dbReference>
<organism evidence="1 2">
    <name type="scientific">Entomomonas moraniae</name>
    <dbReference type="NCBI Taxonomy" id="2213226"/>
    <lineage>
        <taxon>Bacteria</taxon>
        <taxon>Pseudomonadati</taxon>
        <taxon>Pseudomonadota</taxon>
        <taxon>Gammaproteobacteria</taxon>
        <taxon>Pseudomonadales</taxon>
        <taxon>Pseudomonadaceae</taxon>
        <taxon>Entomomonas</taxon>
    </lineage>
</organism>
<evidence type="ECO:0008006" key="3">
    <source>
        <dbReference type="Google" id="ProtNLM"/>
    </source>
</evidence>
<dbReference type="SUPFAM" id="SSF48452">
    <property type="entry name" value="TPR-like"/>
    <property type="match status" value="2"/>
</dbReference>
<dbReference type="RefSeq" id="WP_127164209.1">
    <property type="nucleotide sequence ID" value="NZ_CP029822.1"/>
</dbReference>
<dbReference type="AlphaFoldDB" id="A0A3S9XGM5"/>
<reference evidence="2" key="1">
    <citation type="submission" date="2018-06" db="EMBL/GenBank/DDBJ databases">
        <title>Complete genome of Pseudomonas insecticola strain QZS01.</title>
        <authorList>
            <person name="Wang J."/>
            <person name="Su Q."/>
        </authorList>
    </citation>
    <scope>NUCLEOTIDE SEQUENCE [LARGE SCALE GENOMIC DNA]</scope>
    <source>
        <strain evidence="2">QZS01</strain>
    </source>
</reference>
<dbReference type="EMBL" id="CP029822">
    <property type="protein sequence ID" value="AZS51456.1"/>
    <property type="molecule type" value="Genomic_DNA"/>
</dbReference>
<evidence type="ECO:0000313" key="1">
    <source>
        <dbReference type="EMBL" id="AZS51456.1"/>
    </source>
</evidence>
<evidence type="ECO:0000313" key="2">
    <source>
        <dbReference type="Proteomes" id="UP000273143"/>
    </source>
</evidence>
<proteinExistence type="predicted"/>
<dbReference type="Proteomes" id="UP000273143">
    <property type="component" value="Chromosome"/>
</dbReference>